<dbReference type="PROSITE" id="PS51678">
    <property type="entry name" value="SAM_MT_PRMT"/>
    <property type="match status" value="1"/>
</dbReference>
<evidence type="ECO:0000256" key="6">
    <source>
        <dbReference type="ARBA" id="ARBA00022691"/>
    </source>
</evidence>
<comment type="subcellular location">
    <subcellularLocation>
        <location evidence="1">Cytoplasm</location>
        <location evidence="1">Cytosol</location>
    </subcellularLocation>
</comment>
<feature type="region of interest" description="Disordered" evidence="13">
    <location>
        <begin position="159"/>
        <end position="179"/>
    </location>
</feature>
<dbReference type="EMBL" id="QOKY01000169">
    <property type="protein sequence ID" value="RMZ55144.1"/>
    <property type="molecule type" value="Genomic_DNA"/>
</dbReference>
<dbReference type="GO" id="GO:0032259">
    <property type="term" value="P:methylation"/>
    <property type="evidence" value="ECO:0007669"/>
    <property type="project" value="UniProtKB-KW"/>
</dbReference>
<protein>
    <recommendedName>
        <fullName evidence="2">type I protein arginine methyltransferase</fullName>
        <ecNumber evidence="2">2.1.1.319</ecNumber>
    </recommendedName>
</protein>
<evidence type="ECO:0000256" key="11">
    <source>
        <dbReference type="ARBA" id="ARBA00049303"/>
    </source>
</evidence>
<evidence type="ECO:0000256" key="12">
    <source>
        <dbReference type="PROSITE-ProRule" id="PRU01015"/>
    </source>
</evidence>
<keyword evidence="7" id="KW-0479">Metal-binding</keyword>
<dbReference type="Gene3D" id="2.70.160.11">
    <property type="entry name" value="Hnrnp arginine n-methyltransferase1"/>
    <property type="match status" value="1"/>
</dbReference>
<evidence type="ECO:0000256" key="10">
    <source>
        <dbReference type="ARBA" id="ARBA00047384"/>
    </source>
</evidence>
<dbReference type="EMBL" id="GDKF01007651">
    <property type="protein sequence ID" value="JAT70971.1"/>
    <property type="molecule type" value="Transcribed_RNA"/>
</dbReference>
<dbReference type="InterPro" id="IPR025799">
    <property type="entry name" value="Arg_MeTrfase"/>
</dbReference>
<keyword evidence="5 12" id="KW-0808">Transferase</keyword>
<feature type="domain" description="Methyltransferase" evidence="14">
    <location>
        <begin position="225"/>
        <end position="326"/>
    </location>
</feature>
<keyword evidence="20" id="KW-1185">Reference proteome</keyword>
<evidence type="ECO:0000256" key="8">
    <source>
        <dbReference type="ARBA" id="ARBA00022771"/>
    </source>
</evidence>
<organism evidence="18 20">
    <name type="scientific">Auxenochlorella protothecoides</name>
    <name type="common">Green microalga</name>
    <name type="synonym">Chlorella protothecoides</name>
    <dbReference type="NCBI Taxonomy" id="3075"/>
    <lineage>
        <taxon>Eukaryota</taxon>
        <taxon>Viridiplantae</taxon>
        <taxon>Chlorophyta</taxon>
        <taxon>core chlorophytes</taxon>
        <taxon>Trebouxiophyceae</taxon>
        <taxon>Chlorellales</taxon>
        <taxon>Chlorellaceae</taxon>
        <taxon>Auxenochlorella</taxon>
    </lineage>
</organism>
<dbReference type="Proteomes" id="UP000279271">
    <property type="component" value="Unassembled WGS sequence"/>
</dbReference>
<dbReference type="InterPro" id="IPR055135">
    <property type="entry name" value="PRMT_dom"/>
</dbReference>
<evidence type="ECO:0000256" key="2">
    <source>
        <dbReference type="ARBA" id="ARBA00011925"/>
    </source>
</evidence>
<evidence type="ECO:0000313" key="21">
    <source>
        <dbReference type="Proteomes" id="UP000279271"/>
    </source>
</evidence>
<evidence type="ECO:0000256" key="9">
    <source>
        <dbReference type="ARBA" id="ARBA00022833"/>
    </source>
</evidence>
<dbReference type="CDD" id="cd02440">
    <property type="entry name" value="AdoMet_MTases"/>
    <property type="match status" value="1"/>
</dbReference>
<keyword evidence="9" id="KW-0862">Zinc</keyword>
<dbReference type="Pfam" id="PF13649">
    <property type="entry name" value="Methyltransf_25"/>
    <property type="match status" value="1"/>
</dbReference>
<dbReference type="GO" id="GO:0035242">
    <property type="term" value="F:protein-arginine omega-N asymmetric methyltransferase activity"/>
    <property type="evidence" value="ECO:0007669"/>
    <property type="project" value="UniProtKB-EC"/>
</dbReference>
<comment type="catalytic activity">
    <reaction evidence="10">
        <text>L-arginyl-[protein] + 2 S-adenosyl-L-methionine = N(omega),N(omega)-dimethyl-L-arginyl-[protein] + 2 S-adenosyl-L-homocysteine + 2 H(+)</text>
        <dbReference type="Rhea" id="RHEA:48096"/>
        <dbReference type="Rhea" id="RHEA-COMP:10532"/>
        <dbReference type="Rhea" id="RHEA-COMP:11991"/>
        <dbReference type="ChEBI" id="CHEBI:15378"/>
        <dbReference type="ChEBI" id="CHEBI:29965"/>
        <dbReference type="ChEBI" id="CHEBI:57856"/>
        <dbReference type="ChEBI" id="CHEBI:59789"/>
        <dbReference type="ChEBI" id="CHEBI:61897"/>
        <dbReference type="EC" id="2.1.1.319"/>
    </reaction>
    <physiologicalReaction direction="left-to-right" evidence="10">
        <dbReference type="Rhea" id="RHEA:48097"/>
    </physiologicalReaction>
</comment>
<dbReference type="GO" id="GO:0005634">
    <property type="term" value="C:nucleus"/>
    <property type="evidence" value="ECO:0007669"/>
    <property type="project" value="TreeGrafter"/>
</dbReference>
<name>A0A087SCE0_AUXPR</name>
<reference evidence="18 20" key="1">
    <citation type="journal article" date="2014" name="BMC Genomics">
        <title>Oil accumulation mechanisms of the oleaginous microalga Chlorella protothecoides revealed through its genome, transcriptomes, and proteomes.</title>
        <authorList>
            <person name="Gao C."/>
            <person name="Wang Y."/>
            <person name="Shen Y."/>
            <person name="Yan D."/>
            <person name="He X."/>
            <person name="Dai J."/>
            <person name="Wu Q."/>
        </authorList>
    </citation>
    <scope>NUCLEOTIDE SEQUENCE [LARGE SCALE GENOMIC DNA]</scope>
    <source>
        <strain evidence="18 20">0710</strain>
    </source>
</reference>
<evidence type="ECO:0000256" key="1">
    <source>
        <dbReference type="ARBA" id="ARBA00004514"/>
    </source>
</evidence>
<dbReference type="EC" id="2.1.1.319" evidence="2"/>
<dbReference type="InterPro" id="IPR049482">
    <property type="entry name" value="ANM3-like_C2H2_Zf"/>
</dbReference>
<dbReference type="Pfam" id="PF21137">
    <property type="entry name" value="ANM3_C2H2_Zf"/>
    <property type="match status" value="1"/>
</dbReference>
<reference evidence="21" key="3">
    <citation type="journal article" date="2018" name="Algal Res.">
        <title>Characterization of plant carbon substrate utilization by Auxenochlorella protothecoides.</title>
        <authorList>
            <person name="Vogler B.W."/>
            <person name="Starkenburg S.R."/>
            <person name="Sudasinghe N."/>
            <person name="Schambach J.Y."/>
            <person name="Rollin J.A."/>
            <person name="Pattathil S."/>
            <person name="Barry A.N."/>
        </authorList>
    </citation>
    <scope>NUCLEOTIDE SEQUENCE [LARGE SCALE GENOMIC DNA]</scope>
    <source>
        <strain evidence="21">UTEX 25</strain>
    </source>
</reference>
<keyword evidence="4 12" id="KW-0489">Methyltransferase</keyword>
<dbReference type="SUPFAM" id="SSF53335">
    <property type="entry name" value="S-adenosyl-L-methionine-dependent methyltransferases"/>
    <property type="match status" value="1"/>
</dbReference>
<evidence type="ECO:0000256" key="7">
    <source>
        <dbReference type="ARBA" id="ARBA00022723"/>
    </source>
</evidence>
<dbReference type="RefSeq" id="XP_011396264.1">
    <property type="nucleotide sequence ID" value="XM_011397962.1"/>
</dbReference>
<comment type="catalytic activity">
    <reaction evidence="11">
        <text>L-arginyl-[protein] + S-adenosyl-L-methionine = N(omega)-methyl-L-arginyl-[protein] + S-adenosyl-L-homocysteine + H(+)</text>
        <dbReference type="Rhea" id="RHEA:48100"/>
        <dbReference type="Rhea" id="RHEA-COMP:10532"/>
        <dbReference type="Rhea" id="RHEA-COMP:11990"/>
        <dbReference type="ChEBI" id="CHEBI:15378"/>
        <dbReference type="ChEBI" id="CHEBI:29965"/>
        <dbReference type="ChEBI" id="CHEBI:57856"/>
        <dbReference type="ChEBI" id="CHEBI:59789"/>
        <dbReference type="ChEBI" id="CHEBI:65280"/>
    </reaction>
    <physiologicalReaction direction="left-to-right" evidence="11">
        <dbReference type="Rhea" id="RHEA:48101"/>
    </physiologicalReaction>
</comment>
<proteinExistence type="predicted"/>
<feature type="region of interest" description="Disordered" evidence="13">
    <location>
        <begin position="1"/>
        <end position="22"/>
    </location>
</feature>
<dbReference type="Pfam" id="PF22528">
    <property type="entry name" value="PRMT_C"/>
    <property type="match status" value="1"/>
</dbReference>
<evidence type="ECO:0000313" key="18">
    <source>
        <dbReference type="EMBL" id="KFM23394.1"/>
    </source>
</evidence>
<feature type="compositionally biased region" description="Polar residues" evidence="13">
    <location>
        <begin position="162"/>
        <end position="174"/>
    </location>
</feature>
<dbReference type="EMBL" id="KL662090">
    <property type="protein sequence ID" value="KFM23394.1"/>
    <property type="molecule type" value="Genomic_DNA"/>
</dbReference>
<dbReference type="GO" id="GO:0005829">
    <property type="term" value="C:cytosol"/>
    <property type="evidence" value="ECO:0007669"/>
    <property type="project" value="UniProtKB-SubCell"/>
</dbReference>
<dbReference type="eggNOG" id="KOG1499">
    <property type="taxonomic scope" value="Eukaryota"/>
</dbReference>
<evidence type="ECO:0000256" key="4">
    <source>
        <dbReference type="ARBA" id="ARBA00022603"/>
    </source>
</evidence>
<evidence type="ECO:0000259" key="14">
    <source>
        <dbReference type="Pfam" id="PF13649"/>
    </source>
</evidence>
<evidence type="ECO:0000256" key="3">
    <source>
        <dbReference type="ARBA" id="ARBA00022490"/>
    </source>
</evidence>
<evidence type="ECO:0000256" key="5">
    <source>
        <dbReference type="ARBA" id="ARBA00022679"/>
    </source>
</evidence>
<feature type="domain" description="Protein arginine N-methyltransferase 3-like C2H2 zinc finger" evidence="15">
    <location>
        <begin position="58"/>
        <end position="100"/>
    </location>
</feature>
<keyword evidence="3" id="KW-0963">Cytoplasm</keyword>
<evidence type="ECO:0000259" key="16">
    <source>
        <dbReference type="Pfam" id="PF22528"/>
    </source>
</evidence>
<evidence type="ECO:0000256" key="13">
    <source>
        <dbReference type="SAM" id="MobiDB-lite"/>
    </source>
</evidence>
<dbReference type="GeneID" id="23612481"/>
<dbReference type="SUPFAM" id="SSF57667">
    <property type="entry name" value="beta-beta-alpha zinc fingers"/>
    <property type="match status" value="1"/>
</dbReference>
<feature type="compositionally biased region" description="Acidic residues" evidence="13">
    <location>
        <begin position="8"/>
        <end position="21"/>
    </location>
</feature>
<evidence type="ECO:0000259" key="15">
    <source>
        <dbReference type="Pfam" id="PF21137"/>
    </source>
</evidence>
<dbReference type="GO" id="GO:0042054">
    <property type="term" value="F:histone methyltransferase activity"/>
    <property type="evidence" value="ECO:0007669"/>
    <property type="project" value="TreeGrafter"/>
</dbReference>
<dbReference type="GO" id="GO:0008270">
    <property type="term" value="F:zinc ion binding"/>
    <property type="evidence" value="ECO:0007669"/>
    <property type="project" value="UniProtKB-KW"/>
</dbReference>
<evidence type="ECO:0000313" key="19">
    <source>
        <dbReference type="EMBL" id="RMZ55144.1"/>
    </source>
</evidence>
<evidence type="ECO:0000313" key="20">
    <source>
        <dbReference type="Proteomes" id="UP000028924"/>
    </source>
</evidence>
<dbReference type="InterPro" id="IPR036236">
    <property type="entry name" value="Znf_C2H2_sf"/>
</dbReference>
<dbReference type="KEGG" id="apro:F751_1090"/>
<dbReference type="FunFam" id="3.40.50.150:FF:000003">
    <property type="entry name" value="Blast:Protein arginine N-methyltransferase 1"/>
    <property type="match status" value="1"/>
</dbReference>
<dbReference type="AlphaFoldDB" id="A0A087SCE0"/>
<gene>
    <name evidence="19" type="ORF">APUTEX25_005422</name>
    <name evidence="18" type="ORF">F751_1090</name>
    <name evidence="17" type="ORF">g.3223</name>
</gene>
<reference evidence="19" key="4">
    <citation type="submission" date="2018-10" db="EMBL/GenBank/DDBJ databases">
        <authorList>
            <person name="Hovde B."/>
            <person name="Zhang X."/>
        </authorList>
    </citation>
    <scope>NUCLEOTIDE SEQUENCE [LARGE SCALE GENOMIC DNA]</scope>
    <source>
        <strain evidence="19">UTEX 25</strain>
    </source>
</reference>
<keyword evidence="6 12" id="KW-0949">S-adenosyl-L-methionine</keyword>
<dbReference type="PANTHER" id="PTHR11006:SF89">
    <property type="entry name" value="PROTEIN ARGININE N-METHYLTRANSFERASE 3-RELATED"/>
    <property type="match status" value="1"/>
</dbReference>
<dbReference type="InterPro" id="IPR029063">
    <property type="entry name" value="SAM-dependent_MTases_sf"/>
</dbReference>
<dbReference type="InterPro" id="IPR041698">
    <property type="entry name" value="Methyltransf_25"/>
</dbReference>
<sequence>MSVSEASDGPEEWSDWEESEEGPVKSLFSDTWLPTVEEVIKHDSEVHGFDLSLFRKQENLDTYGTLQLINYIRGCAGEGAEAVLPTLATRPWADDAFFLPTLAGDGMLSHDWDEEGAWSASPAEASGCGANACQAQEENAVAMRAAVLALQAALLDEPSTPVPSTAAQGKTQSGGPPASARVDAAYFESYSFFDIHRDMLSDKARTEAYQAALEQNPQLMQGARVLDVGCGTGILSMFAARAGASRVVGVDGSSRIAEVARQNVLANGLGDRVSIVSGRVEAVEELDVPGSKVDVLVSEWMGYALLFESMLDSVLAARDRFLVPGGAILPDQASIYVAGGGPAAGGLSFWDEVYGFSMAPVKGTLQAAAEREALVRLVRAEDLVTEPQNLHTFDLATMSCADQDFSATFQLRPRPGSAGACHAIVVWFDTAFSLRFCKDRPVVLDTSPTGQPTHWAQTILVLREALVLDAATGQSVCGRLSFNRNKAKHRSLDITLQVAAMRVGQESTEDVLASSAAQAQLFTMGVSSGD</sequence>
<accession>A0A087SCE0</accession>
<dbReference type="OrthoDB" id="7848332at2759"/>
<dbReference type="Proteomes" id="UP000028924">
    <property type="component" value="Unassembled WGS sequence"/>
</dbReference>
<reference evidence="17" key="2">
    <citation type="submission" date="2015-08" db="EMBL/GenBank/DDBJ databases">
        <authorList>
            <person name="Babu N.S."/>
            <person name="Beckwith C.J."/>
            <person name="Beseler K.G."/>
            <person name="Brison A."/>
            <person name="Carone J.V."/>
            <person name="Caskin T.P."/>
            <person name="Diamond M."/>
            <person name="Durham M.E."/>
            <person name="Foxe J.M."/>
            <person name="Go M."/>
            <person name="Henderson B.A."/>
            <person name="Jones I.B."/>
            <person name="McGettigan J.A."/>
            <person name="Micheletti S.J."/>
            <person name="Nasrallah M.E."/>
            <person name="Ortiz D."/>
            <person name="Piller C.R."/>
            <person name="Privatt S.R."/>
            <person name="Schneider S.L."/>
            <person name="Sharp S."/>
            <person name="Smith T.C."/>
            <person name="Stanton J.D."/>
            <person name="Ullery H.E."/>
            <person name="Wilson R.J."/>
            <person name="Serrano M.G."/>
            <person name="Buck G."/>
            <person name="Lee V."/>
            <person name="Wang Y."/>
            <person name="Carvalho R."/>
            <person name="Voegtly L."/>
            <person name="Shi R."/>
            <person name="Duckworth R."/>
            <person name="Johnson A."/>
            <person name="Loviza R."/>
            <person name="Walstead R."/>
            <person name="Shah Z."/>
            <person name="Kiflezghi M."/>
            <person name="Wade K."/>
            <person name="Ball S.L."/>
            <person name="Bradley K.W."/>
            <person name="Asai D.J."/>
            <person name="Bowman C.A."/>
            <person name="Russell D.A."/>
            <person name="Pope W.H."/>
            <person name="Jacobs-Sera D."/>
            <person name="Hendrix R.W."/>
            <person name="Hatfull G.F."/>
        </authorList>
    </citation>
    <scope>NUCLEOTIDE SEQUENCE</scope>
</reference>
<dbReference type="STRING" id="3075.A0A087SCE0"/>
<evidence type="ECO:0000313" key="17">
    <source>
        <dbReference type="EMBL" id="JAT70971.1"/>
    </source>
</evidence>
<dbReference type="PANTHER" id="PTHR11006">
    <property type="entry name" value="PROTEIN ARGININE N-METHYLTRANSFERASE"/>
    <property type="match status" value="1"/>
</dbReference>
<keyword evidence="8" id="KW-0863">Zinc-finger</keyword>
<dbReference type="Gene3D" id="3.40.50.150">
    <property type="entry name" value="Vaccinia Virus protein VP39"/>
    <property type="match status" value="1"/>
</dbReference>
<feature type="domain" description="Protein arginine N-methyltransferase" evidence="16">
    <location>
        <begin position="332"/>
        <end position="497"/>
    </location>
</feature>
<reference evidence="19" key="5">
    <citation type="submission" date="2018-11" db="EMBL/GenBank/DDBJ databases">
        <title>Characterization of plant carbon substrate utilization by Auxenochlorella protothecoides.</title>
        <authorList>
            <person name="Vogler B.W."/>
            <person name="Starkenburg S.R."/>
            <person name="Sudasinghe N."/>
            <person name="Schambach J.Y."/>
            <person name="Rollin J.A."/>
            <person name="Pattathil S."/>
            <person name="Barry A.N."/>
        </authorList>
    </citation>
    <scope>NUCLEOTIDE SEQUENCE [LARGE SCALE GENOMIC DNA]</scope>
    <source>
        <strain evidence="19">UTEX 25</strain>
    </source>
</reference>